<evidence type="ECO:0000256" key="4">
    <source>
        <dbReference type="ARBA" id="ARBA00022722"/>
    </source>
</evidence>
<gene>
    <name evidence="13" type="ORF">LCGC14_1988110</name>
</gene>
<evidence type="ECO:0000256" key="11">
    <source>
        <dbReference type="ARBA" id="ARBA00032922"/>
    </source>
</evidence>
<dbReference type="Pfam" id="PF18211">
    <property type="entry name" value="Csm1_B"/>
    <property type="match status" value="1"/>
</dbReference>
<dbReference type="Gene3D" id="3.30.70.270">
    <property type="match status" value="1"/>
</dbReference>
<keyword evidence="7" id="KW-0378">Hydrolase</keyword>
<proteinExistence type="inferred from homology"/>
<dbReference type="Pfam" id="PF22335">
    <property type="entry name" value="Cas10-Cmr2_palm2"/>
    <property type="match status" value="1"/>
</dbReference>
<reference evidence="13" key="1">
    <citation type="journal article" date="2015" name="Nature">
        <title>Complex archaea that bridge the gap between prokaryotes and eukaryotes.</title>
        <authorList>
            <person name="Spang A."/>
            <person name="Saw J.H."/>
            <person name="Jorgensen S.L."/>
            <person name="Zaremba-Niedzwiedzka K."/>
            <person name="Martijn J."/>
            <person name="Lind A.E."/>
            <person name="van Eijk R."/>
            <person name="Schleper C."/>
            <person name="Guy L."/>
            <person name="Ettema T.J."/>
        </authorList>
    </citation>
    <scope>NUCLEOTIDE SEQUENCE</scope>
</reference>
<protein>
    <recommendedName>
        <fullName evidence="2">CRISPR system single-strand-specific deoxyribonuclease Cas10/Csm1 (subtype III-A)</fullName>
    </recommendedName>
    <alternativeName>
        <fullName evidence="11">Cyclic oligoadenylate synthase</fullName>
    </alternativeName>
</protein>
<dbReference type="GO" id="GO:0051607">
    <property type="term" value="P:defense response to virus"/>
    <property type="evidence" value="ECO:0007669"/>
    <property type="project" value="UniProtKB-KW"/>
</dbReference>
<evidence type="ECO:0000256" key="9">
    <source>
        <dbReference type="ARBA" id="ARBA00022840"/>
    </source>
</evidence>
<keyword evidence="5" id="KW-0547">Nucleotide-binding</keyword>
<evidence type="ECO:0000256" key="10">
    <source>
        <dbReference type="ARBA" id="ARBA00023118"/>
    </source>
</evidence>
<dbReference type="PANTHER" id="PTHR36528">
    <property type="entry name" value="CRISPR SYSTEM SINGLE-STRAND-SPECIFIC DEOXYRIBONUCLEASE CAS10/CSM1 (SUBTYPE III-A)"/>
    <property type="match status" value="1"/>
</dbReference>
<dbReference type="GO" id="GO:0004519">
    <property type="term" value="F:endonuclease activity"/>
    <property type="evidence" value="ECO:0007669"/>
    <property type="project" value="UniProtKB-KW"/>
</dbReference>
<sequence>LSSGLDRIADEESESKVGFRESRLLSIFDEIELVKHQFKVPGSAYHDLIPLISSDEIFPKQGDPKGPPEDYVRLFNLFLSEIEKMNTDVEFHFYLDSIISLLEKYSWCIPSSSYKTLPDVSLFDHSFSTASIAQSLYIYHSANNSVPSWRDEEAKFILMGGDLSGIQDYIFGISKNSGRGVSKIFRARSFYLQALTRSILLDTQNRLGLSCVSKLMDSGGKFILLLPLIEAYQSKISAMEKEIQLWFRKKFKGQLTLNLSMDTKMAQQDFRLDNFQSILDAVNESIEESKYHKLQRTFAVKGPVIEEGYDENEGGNCALCNVNAADEQSSKRYEEKEGLSISVCSDCCDQIVYIGTRLPSTNYLIYGNRGKIPLFDKTWITLSKNPPSNLNDVSLVETLIDSGNFSRVRLARHLPRLTEEELLEEKWFNLFDREEGDRELETGQPKTFNMISQKSKKEKDGKLVGRELLGFLKADVDNLGFIFSLGFGSRLSAARFTSVSRMLNLFFSEYLVELVRTEYPDIYVVFAGGDDLFLIGPWWQTIDFAISLRKKLSLYCSGNPDITLSSGILIARPRLPMRKAIDLVEDSLDAAKKFKDQTRIKDSINILGETFSWRELEELLELGEKFDKAVEEKQRTNFSMAFLYRLLSYHKMYKEFIDENKISFGRYLSLAHYDIGRNIRSDKNDNTAELEMLRNIFTVGARERPELARLNIPLFYAINMNRE</sequence>
<dbReference type="InterPro" id="IPR041062">
    <property type="entry name" value="Csm1_B"/>
</dbReference>
<dbReference type="InterPro" id="IPR000160">
    <property type="entry name" value="GGDEF_dom"/>
</dbReference>
<keyword evidence="9" id="KW-0067">ATP-binding</keyword>
<name>A0A0F9I3X8_9ZZZZ</name>
<organism evidence="13">
    <name type="scientific">marine sediment metagenome</name>
    <dbReference type="NCBI Taxonomy" id="412755"/>
    <lineage>
        <taxon>unclassified sequences</taxon>
        <taxon>metagenomes</taxon>
        <taxon>ecological metagenomes</taxon>
    </lineage>
</organism>
<dbReference type="InterPro" id="IPR013408">
    <property type="entry name" value="Cas10/Csm1"/>
</dbReference>
<dbReference type="GO" id="GO:0016740">
    <property type="term" value="F:transferase activity"/>
    <property type="evidence" value="ECO:0007669"/>
    <property type="project" value="UniProtKB-KW"/>
</dbReference>
<dbReference type="InterPro" id="IPR052117">
    <property type="entry name" value="Cas10/Csm1_subtype-III-A"/>
</dbReference>
<dbReference type="EMBL" id="LAZR01022365">
    <property type="protein sequence ID" value="KKL82102.1"/>
    <property type="molecule type" value="Genomic_DNA"/>
</dbReference>
<dbReference type="PROSITE" id="PS50887">
    <property type="entry name" value="GGDEF"/>
    <property type="match status" value="1"/>
</dbReference>
<comment type="similarity">
    <text evidence="1">Belongs to the CRISPR-associated Cas10/Csm1 family.</text>
</comment>
<feature type="non-terminal residue" evidence="13">
    <location>
        <position position="1"/>
    </location>
</feature>
<evidence type="ECO:0000256" key="8">
    <source>
        <dbReference type="ARBA" id="ARBA00022839"/>
    </source>
</evidence>
<evidence type="ECO:0000256" key="6">
    <source>
        <dbReference type="ARBA" id="ARBA00022759"/>
    </source>
</evidence>
<dbReference type="GO" id="GO:0004527">
    <property type="term" value="F:exonuclease activity"/>
    <property type="evidence" value="ECO:0007669"/>
    <property type="project" value="UniProtKB-KW"/>
</dbReference>
<keyword evidence="10" id="KW-0051">Antiviral defense</keyword>
<dbReference type="InterPro" id="IPR043128">
    <property type="entry name" value="Rev_trsase/Diguanyl_cyclase"/>
</dbReference>
<dbReference type="AlphaFoldDB" id="A0A0F9I3X8"/>
<keyword evidence="8" id="KW-0269">Exonuclease</keyword>
<evidence type="ECO:0000256" key="2">
    <source>
        <dbReference type="ARBA" id="ARBA00014333"/>
    </source>
</evidence>
<keyword evidence="6" id="KW-0255">Endonuclease</keyword>
<evidence type="ECO:0000256" key="7">
    <source>
        <dbReference type="ARBA" id="ARBA00022801"/>
    </source>
</evidence>
<feature type="domain" description="GGDEF" evidence="12">
    <location>
        <begin position="467"/>
        <end position="603"/>
    </location>
</feature>
<comment type="caution">
    <text evidence="13">The sequence shown here is derived from an EMBL/GenBank/DDBJ whole genome shotgun (WGS) entry which is preliminary data.</text>
</comment>
<dbReference type="GO" id="GO:0005524">
    <property type="term" value="F:ATP binding"/>
    <property type="evidence" value="ECO:0007669"/>
    <property type="project" value="UniProtKB-KW"/>
</dbReference>
<dbReference type="InterPro" id="IPR054767">
    <property type="entry name" value="Cas10-Cmr2_palm2"/>
</dbReference>
<keyword evidence="3" id="KW-0808">Transferase</keyword>
<dbReference type="PANTHER" id="PTHR36528:SF1">
    <property type="entry name" value="CRISPR SYSTEM SINGLE-STRAND-SPECIFIC DEOXYRIBONUCLEASE CAS10_CSM1 (SUBTYPE III-A)"/>
    <property type="match status" value="1"/>
</dbReference>
<evidence type="ECO:0000256" key="3">
    <source>
        <dbReference type="ARBA" id="ARBA00022679"/>
    </source>
</evidence>
<keyword evidence="4" id="KW-0540">Nuclease</keyword>
<dbReference type="NCBIfam" id="TIGR02578">
    <property type="entry name" value="cas_TM1811_Csm1"/>
    <property type="match status" value="1"/>
</dbReference>
<evidence type="ECO:0000259" key="12">
    <source>
        <dbReference type="PROSITE" id="PS50887"/>
    </source>
</evidence>
<evidence type="ECO:0000313" key="13">
    <source>
        <dbReference type="EMBL" id="KKL82102.1"/>
    </source>
</evidence>
<evidence type="ECO:0000256" key="5">
    <source>
        <dbReference type="ARBA" id="ARBA00022741"/>
    </source>
</evidence>
<accession>A0A0F9I3X8</accession>
<evidence type="ECO:0000256" key="1">
    <source>
        <dbReference type="ARBA" id="ARBA00005700"/>
    </source>
</evidence>